<dbReference type="RefSeq" id="WP_265127868.1">
    <property type="nucleotide sequence ID" value="NZ_JAPCHY010000008.1"/>
</dbReference>
<protein>
    <recommendedName>
        <fullName evidence="4">Transmembrane protein</fullName>
    </recommendedName>
</protein>
<accession>A0ABT3JWQ4</accession>
<evidence type="ECO:0008006" key="4">
    <source>
        <dbReference type="Google" id="ProtNLM"/>
    </source>
</evidence>
<gene>
    <name evidence="2" type="ORF">OK345_10220</name>
</gene>
<keyword evidence="1" id="KW-1133">Transmembrane helix</keyword>
<comment type="caution">
    <text evidence="2">The sequence shown here is derived from an EMBL/GenBank/DDBJ whole genome shotgun (WGS) entry which is preliminary data.</text>
</comment>
<keyword evidence="1" id="KW-0472">Membrane</keyword>
<evidence type="ECO:0000313" key="3">
    <source>
        <dbReference type="Proteomes" id="UP001209922"/>
    </source>
</evidence>
<organism evidence="2 3">
    <name type="scientific">Xanthomonas chitinilytica</name>
    <dbReference type="NCBI Taxonomy" id="2989819"/>
    <lineage>
        <taxon>Bacteria</taxon>
        <taxon>Pseudomonadati</taxon>
        <taxon>Pseudomonadota</taxon>
        <taxon>Gammaproteobacteria</taxon>
        <taxon>Lysobacterales</taxon>
        <taxon>Lysobacteraceae</taxon>
        <taxon>Xanthomonas</taxon>
    </lineage>
</organism>
<dbReference type="EMBL" id="JAPCHY010000008">
    <property type="protein sequence ID" value="MCW4472881.1"/>
    <property type="molecule type" value="Genomic_DNA"/>
</dbReference>
<dbReference type="Proteomes" id="UP001209922">
    <property type="component" value="Unassembled WGS sequence"/>
</dbReference>
<name>A0ABT3JWQ4_9XANT</name>
<evidence type="ECO:0000256" key="1">
    <source>
        <dbReference type="SAM" id="Phobius"/>
    </source>
</evidence>
<feature type="transmembrane region" description="Helical" evidence="1">
    <location>
        <begin position="301"/>
        <end position="321"/>
    </location>
</feature>
<keyword evidence="3" id="KW-1185">Reference proteome</keyword>
<feature type="transmembrane region" description="Helical" evidence="1">
    <location>
        <begin position="327"/>
        <end position="351"/>
    </location>
</feature>
<proteinExistence type="predicted"/>
<keyword evidence="1" id="KW-0812">Transmembrane</keyword>
<evidence type="ECO:0000313" key="2">
    <source>
        <dbReference type="EMBL" id="MCW4472881.1"/>
    </source>
</evidence>
<reference evidence="2 3" key="1">
    <citation type="submission" date="2022-10" db="EMBL/GenBank/DDBJ databases">
        <title>Xanthomonas sp. H13-6.</title>
        <authorList>
            <person name="Liu X."/>
            <person name="Deng Z."/>
            <person name="Jiang Y."/>
            <person name="Yu T."/>
            <person name="Ai J."/>
        </authorList>
    </citation>
    <scope>NUCLEOTIDE SEQUENCE [LARGE SCALE GENOMIC DNA]</scope>
    <source>
        <strain evidence="2 3">H13-6</strain>
    </source>
</reference>
<sequence length="357" mass="37609">MTLPTVEALLDESAPAPEQDDAASALPPRYRLPLAAIPDNAMLQSAAARLVEQKEKIDALVRDGGLAGLLPGEWSVGSRGIDLKAFVLSVVPFVPNVAKAEAAAARVPLKYLLGDSWRWTAAEVESPRALAAYLASDERGSVGNADHAEVYLLAPLGVCWAHEGKSRAGFLRGMGIESMAARVTALPYPPASQLALYAVAADGVAQVWCVHEGRKLRPLAAPWLTVPLLTAYGVAAPQAWPARWPPVAEVAAEIALARTGKGAPEVDLAKVAAKVARDTSSEAWVGTNLLQMHTWVPRWRFFLTSFIGLPAALLIIAALALPVDVEAAAVAAALGFAGGAIAALAAPWIYARRKHLN</sequence>